<dbReference type="PANTHER" id="PTHR21256:SF2">
    <property type="entry name" value="HISTIDINE BIOSYNTHESIS TRIFUNCTIONAL PROTEIN"/>
    <property type="match status" value="1"/>
</dbReference>
<feature type="binding site" evidence="9">
    <location>
        <position position="385"/>
    </location>
    <ligand>
        <name>Zn(2+)</name>
        <dbReference type="ChEBI" id="CHEBI:29105"/>
    </ligand>
</feature>
<dbReference type="PROSITE" id="PS00611">
    <property type="entry name" value="HISOL_DEHYDROGENASE"/>
    <property type="match status" value="1"/>
</dbReference>
<feature type="binding site" evidence="9">
    <location>
        <position position="446"/>
    </location>
    <ligand>
        <name>Zn(2+)</name>
        <dbReference type="ChEBI" id="CHEBI:29105"/>
    </ligand>
</feature>
<keyword evidence="7" id="KW-0520">NAD</keyword>
<dbReference type="SUPFAM" id="SSF53720">
    <property type="entry name" value="ALDH-like"/>
    <property type="match status" value="1"/>
</dbReference>
<evidence type="ECO:0000256" key="3">
    <source>
        <dbReference type="ARBA" id="ARBA00022833"/>
    </source>
</evidence>
<evidence type="ECO:0000313" key="11">
    <source>
        <dbReference type="EMBL" id="MBB5226826.1"/>
    </source>
</evidence>
<dbReference type="GO" id="GO:0004399">
    <property type="term" value="F:histidinol dehydrogenase activity"/>
    <property type="evidence" value="ECO:0007669"/>
    <property type="project" value="UniProtKB-EC"/>
</dbReference>
<evidence type="ECO:0000313" key="12">
    <source>
        <dbReference type="Proteomes" id="UP000518887"/>
    </source>
</evidence>
<dbReference type="PRINTS" id="PR00083">
    <property type="entry name" value="HOLDHDRGNASE"/>
</dbReference>
<evidence type="ECO:0000256" key="2">
    <source>
        <dbReference type="ARBA" id="ARBA00022723"/>
    </source>
</evidence>
<dbReference type="AlphaFoldDB" id="A0A7W8GAG7"/>
<feature type="binding site" evidence="8">
    <location>
        <position position="441"/>
    </location>
    <ligand>
        <name>substrate</name>
    </ligand>
</feature>
<feature type="binding site" evidence="9">
    <location>
        <position position="280"/>
    </location>
    <ligand>
        <name>Zn(2+)</name>
        <dbReference type="ChEBI" id="CHEBI:29105"/>
    </ligand>
</feature>
<dbReference type="FunFam" id="3.40.50.1980:FF:000001">
    <property type="entry name" value="Histidinol dehydrogenase"/>
    <property type="match status" value="1"/>
</dbReference>
<feature type="binding site" evidence="8">
    <location>
        <position position="280"/>
    </location>
    <ligand>
        <name>substrate</name>
    </ligand>
</feature>
<feature type="binding site" evidence="7">
    <location>
        <position position="212"/>
    </location>
    <ligand>
        <name>NAD(+)</name>
        <dbReference type="ChEBI" id="CHEBI:57540"/>
    </ligand>
</feature>
<evidence type="ECO:0000256" key="1">
    <source>
        <dbReference type="ARBA" id="ARBA00010178"/>
    </source>
</evidence>
<evidence type="ECO:0000256" key="5">
    <source>
        <dbReference type="PIRNR" id="PIRNR000099"/>
    </source>
</evidence>
<feature type="binding site" evidence="8">
    <location>
        <position position="385"/>
    </location>
    <ligand>
        <name>substrate</name>
    </ligand>
</feature>
<feature type="binding site" evidence="7">
    <location>
        <position position="235"/>
    </location>
    <ligand>
        <name>NAD(+)</name>
        <dbReference type="ChEBI" id="CHEBI:57540"/>
    </ligand>
</feature>
<dbReference type="InterPro" id="IPR012131">
    <property type="entry name" value="Hstdl_DH"/>
</dbReference>
<dbReference type="GO" id="GO:0046872">
    <property type="term" value="F:metal ion binding"/>
    <property type="evidence" value="ECO:0007669"/>
    <property type="project" value="UniProtKB-KW"/>
</dbReference>
<evidence type="ECO:0000256" key="10">
    <source>
        <dbReference type="RuleBase" id="RU004175"/>
    </source>
</evidence>
<dbReference type="GO" id="GO:0000105">
    <property type="term" value="P:L-histidine biosynthetic process"/>
    <property type="evidence" value="ECO:0007669"/>
    <property type="project" value="InterPro"/>
</dbReference>
<keyword evidence="2 9" id="KW-0479">Metal-binding</keyword>
<dbReference type="NCBIfam" id="TIGR00069">
    <property type="entry name" value="hisD"/>
    <property type="match status" value="1"/>
</dbReference>
<feature type="active site" description="Proton acceptor" evidence="6">
    <location>
        <position position="349"/>
    </location>
</feature>
<feature type="binding site" evidence="8">
    <location>
        <position position="349"/>
    </location>
    <ligand>
        <name>substrate</name>
    </ligand>
</feature>
<keyword evidence="12" id="KW-1185">Reference proteome</keyword>
<dbReference type="RefSeq" id="WP_246462678.1">
    <property type="nucleotide sequence ID" value="NZ_CP031518.1"/>
</dbReference>
<dbReference type="Pfam" id="PF00815">
    <property type="entry name" value="Histidinol_dh"/>
    <property type="match status" value="2"/>
</dbReference>
<comment type="cofactor">
    <cofactor evidence="9">
        <name>Zn(2+)</name>
        <dbReference type="ChEBI" id="CHEBI:29105"/>
    </cofactor>
    <text evidence="9">Binds 1 zinc ion per subunit.</text>
</comment>
<feature type="binding site" evidence="8">
    <location>
        <position position="258"/>
    </location>
    <ligand>
        <name>substrate</name>
    </ligand>
</feature>
<dbReference type="Gene3D" id="1.20.5.1300">
    <property type="match status" value="1"/>
</dbReference>
<dbReference type="InterPro" id="IPR016161">
    <property type="entry name" value="Ald_DH/histidinol_DH"/>
</dbReference>
<accession>A0A7W8GAG7</accession>
<name>A0A7W8GAG7_9SPIR</name>
<evidence type="ECO:0000256" key="4">
    <source>
        <dbReference type="ARBA" id="ARBA00023002"/>
    </source>
</evidence>
<reference evidence="11 12" key="1">
    <citation type="submission" date="2020-08" db="EMBL/GenBank/DDBJ databases">
        <title>Genomic Encyclopedia of Type Strains, Phase IV (KMG-IV): sequencing the most valuable type-strain genomes for metagenomic binning, comparative biology and taxonomic classification.</title>
        <authorList>
            <person name="Goeker M."/>
        </authorList>
    </citation>
    <scope>NUCLEOTIDE SEQUENCE [LARGE SCALE GENOMIC DNA]</scope>
    <source>
        <strain evidence="11 12">DSM 103462</strain>
    </source>
</reference>
<protein>
    <submittedName>
        <fullName evidence="11">Histidinol dehydrogenase</fullName>
        <ecNumber evidence="11">1.1.1.23</ecNumber>
    </submittedName>
</protein>
<dbReference type="GO" id="GO:0051287">
    <property type="term" value="F:NAD binding"/>
    <property type="evidence" value="ECO:0007669"/>
    <property type="project" value="InterPro"/>
</dbReference>
<dbReference type="EC" id="1.1.1.23" evidence="11"/>
<feature type="binding site" evidence="8">
    <location>
        <position position="283"/>
    </location>
    <ligand>
        <name>substrate</name>
    </ligand>
</feature>
<dbReference type="GO" id="GO:0005829">
    <property type="term" value="C:cytosol"/>
    <property type="evidence" value="ECO:0007669"/>
    <property type="project" value="TreeGrafter"/>
</dbReference>
<dbReference type="PANTHER" id="PTHR21256">
    <property type="entry name" value="HISTIDINOL DEHYDROGENASE HDH"/>
    <property type="match status" value="1"/>
</dbReference>
<dbReference type="EMBL" id="JACHFQ010000007">
    <property type="protein sequence ID" value="MBB5226826.1"/>
    <property type="molecule type" value="Genomic_DNA"/>
</dbReference>
<keyword evidence="3 9" id="KW-0862">Zinc</keyword>
<feature type="binding site" evidence="9">
    <location>
        <position position="283"/>
    </location>
    <ligand>
        <name>Zn(2+)</name>
        <dbReference type="ChEBI" id="CHEBI:29105"/>
    </ligand>
</feature>
<proteinExistence type="inferred from homology"/>
<evidence type="ECO:0000256" key="8">
    <source>
        <dbReference type="PIRSR" id="PIRSR000099-3"/>
    </source>
</evidence>
<comment type="similarity">
    <text evidence="1 5 10">Belongs to the histidinol dehydrogenase family.</text>
</comment>
<comment type="caution">
    <text evidence="11">The sequence shown here is derived from an EMBL/GenBank/DDBJ whole genome shotgun (WGS) entry which is preliminary data.</text>
</comment>
<evidence type="ECO:0000256" key="9">
    <source>
        <dbReference type="PIRSR" id="PIRSR000099-4"/>
    </source>
</evidence>
<dbReference type="InterPro" id="IPR001692">
    <property type="entry name" value="Histidinol_DH_CS"/>
</dbReference>
<feature type="active site" description="Proton acceptor" evidence="6">
    <location>
        <position position="348"/>
    </location>
</feature>
<sequence length="455" mass="48189">MKMKIQLYKDIEPEFFDGRDFGGSIDIVKDVLSDVKKRGDKALAEYGAKFDLSAPSSFEIPEAELKAAAEKMQRENPDLYKAIEYSHDLALRFAKKQRESFDDFEVELEPGVFTGQKNIAVDRAGAYVPAGRFPLVSSVVMTITPAVAAGVKEVILCTPPRVHPSDKAAAEKQGTGIPGKPFVGGKPYADENIMAAAYICGVTKAFACGGSQAVAAMAFGTESVPRCDVIVGPGNKFVAEAKKLVYGTVGIDMLAGPTEVFIIADKSANPAWVAADLLAQAEHDIVAQPVMATDSEELAKAVAEEIEKQLAVLPTKATAEQSVQNYGRIIVCDNIEQAAECANRKAPEHLELAMEEGAVRDKIESIVHNYGSLFVGHGSAEVFGDYAAGLNHTLPTSGSARFTGGLSVRMFLKTVTILRAIPGSKGAVASANASGTLGDAEGLAGHARAARIRLA</sequence>
<dbReference type="InterPro" id="IPR022695">
    <property type="entry name" value="Histidinol_DH_monofunct"/>
</dbReference>
<dbReference type="Gene3D" id="3.40.50.1980">
    <property type="entry name" value="Nitrogenase molybdenum iron protein domain"/>
    <property type="match status" value="2"/>
</dbReference>
<evidence type="ECO:0000256" key="6">
    <source>
        <dbReference type="PIRSR" id="PIRSR000099-1"/>
    </source>
</evidence>
<dbReference type="PIRSF" id="PIRSF000099">
    <property type="entry name" value="Histidinol_dh"/>
    <property type="match status" value="1"/>
</dbReference>
<dbReference type="Proteomes" id="UP000518887">
    <property type="component" value="Unassembled WGS sequence"/>
</dbReference>
<keyword evidence="4 5" id="KW-0560">Oxidoreductase</keyword>
<dbReference type="CDD" id="cd06572">
    <property type="entry name" value="Histidinol_dh"/>
    <property type="match status" value="1"/>
</dbReference>
<evidence type="ECO:0000256" key="7">
    <source>
        <dbReference type="PIRSR" id="PIRSR000099-2"/>
    </source>
</evidence>
<feature type="binding site" evidence="7">
    <location>
        <position position="127"/>
    </location>
    <ligand>
        <name>NAD(+)</name>
        <dbReference type="ChEBI" id="CHEBI:57540"/>
    </ligand>
</feature>
<gene>
    <name evidence="11" type="ORF">HNP76_002214</name>
</gene>
<feature type="binding site" evidence="8">
    <location>
        <position position="446"/>
    </location>
    <ligand>
        <name>substrate</name>
    </ligand>
</feature>
<organism evidence="11 12">
    <name type="scientific">Treponema ruminis</name>
    <dbReference type="NCBI Taxonomy" id="744515"/>
    <lineage>
        <taxon>Bacteria</taxon>
        <taxon>Pseudomonadati</taxon>
        <taxon>Spirochaetota</taxon>
        <taxon>Spirochaetia</taxon>
        <taxon>Spirochaetales</taxon>
        <taxon>Treponemataceae</taxon>
        <taxon>Treponema</taxon>
    </lineage>
</organism>